<evidence type="ECO:0000313" key="2">
    <source>
        <dbReference type="EMBL" id="KAG0247242.1"/>
    </source>
</evidence>
<dbReference type="EMBL" id="JAAAIL010004891">
    <property type="protein sequence ID" value="KAG0247242.1"/>
    <property type="molecule type" value="Genomic_DNA"/>
</dbReference>
<gene>
    <name evidence="2" type="ORF">BGZ95_008883</name>
</gene>
<evidence type="ECO:0000256" key="1">
    <source>
        <dbReference type="SAM" id="MobiDB-lite"/>
    </source>
</evidence>
<organism evidence="2 3">
    <name type="scientific">Linnemannia exigua</name>
    <dbReference type="NCBI Taxonomy" id="604196"/>
    <lineage>
        <taxon>Eukaryota</taxon>
        <taxon>Fungi</taxon>
        <taxon>Fungi incertae sedis</taxon>
        <taxon>Mucoromycota</taxon>
        <taxon>Mortierellomycotina</taxon>
        <taxon>Mortierellomycetes</taxon>
        <taxon>Mortierellales</taxon>
        <taxon>Mortierellaceae</taxon>
        <taxon>Linnemannia</taxon>
    </lineage>
</organism>
<feature type="non-terminal residue" evidence="2">
    <location>
        <position position="149"/>
    </location>
</feature>
<feature type="region of interest" description="Disordered" evidence="1">
    <location>
        <begin position="1"/>
        <end position="62"/>
    </location>
</feature>
<feature type="compositionally biased region" description="Low complexity" evidence="1">
    <location>
        <begin position="1"/>
        <end position="20"/>
    </location>
</feature>
<comment type="caution">
    <text evidence="2">The sequence shown here is derived from an EMBL/GenBank/DDBJ whole genome shotgun (WGS) entry which is preliminary data.</text>
</comment>
<name>A0AAD4H001_9FUNG</name>
<reference evidence="2" key="1">
    <citation type="journal article" date="2020" name="Fungal Divers.">
        <title>Resolving the Mortierellaceae phylogeny through synthesis of multi-gene phylogenetics and phylogenomics.</title>
        <authorList>
            <person name="Vandepol N."/>
            <person name="Liber J."/>
            <person name="Desiro A."/>
            <person name="Na H."/>
            <person name="Kennedy M."/>
            <person name="Barry K."/>
            <person name="Grigoriev I.V."/>
            <person name="Miller A.N."/>
            <person name="O'Donnell K."/>
            <person name="Stajich J.E."/>
            <person name="Bonito G."/>
        </authorList>
    </citation>
    <scope>NUCLEOTIDE SEQUENCE</scope>
    <source>
        <strain evidence="2">NRRL 28262</strain>
    </source>
</reference>
<proteinExistence type="predicted"/>
<evidence type="ECO:0000313" key="3">
    <source>
        <dbReference type="Proteomes" id="UP001194580"/>
    </source>
</evidence>
<feature type="compositionally biased region" description="Low complexity" evidence="1">
    <location>
        <begin position="34"/>
        <end position="47"/>
    </location>
</feature>
<accession>A0AAD4H001</accession>
<sequence>MPPSSSKLLDSAAAASSSALKLKDRGTTGKNTKASSSSADATITTATPSPPTVNTKGKSKGSKALVSNAKEALAGAAQTTEDHLYSKKTNTNYKGQVTRALAYAAAQTEPGWRDAFTKISSLTPTVLMAYVVSKCQGQEGEGLSYKTAE</sequence>
<dbReference type="AlphaFoldDB" id="A0AAD4H001"/>
<protein>
    <submittedName>
        <fullName evidence="2">Uncharacterized protein</fullName>
    </submittedName>
</protein>
<keyword evidence="3" id="KW-1185">Reference proteome</keyword>
<dbReference type="Proteomes" id="UP001194580">
    <property type="component" value="Unassembled WGS sequence"/>
</dbReference>